<comment type="caution">
    <text evidence="2">The sequence shown here is derived from an EMBL/GenBank/DDBJ whole genome shotgun (WGS) entry which is preliminary data.</text>
</comment>
<evidence type="ECO:0000313" key="3">
    <source>
        <dbReference type="Proteomes" id="UP000257109"/>
    </source>
</evidence>
<gene>
    <name evidence="2" type="ORF">CR513_61441</name>
</gene>
<keyword evidence="3" id="KW-1185">Reference proteome</keyword>
<evidence type="ECO:0008006" key="4">
    <source>
        <dbReference type="Google" id="ProtNLM"/>
    </source>
</evidence>
<dbReference type="EMBL" id="QJKJ01016885">
    <property type="protein sequence ID" value="RDX60414.1"/>
    <property type="molecule type" value="Genomic_DNA"/>
</dbReference>
<feature type="region of interest" description="Disordered" evidence="1">
    <location>
        <begin position="147"/>
        <end position="183"/>
    </location>
</feature>
<reference evidence="2" key="1">
    <citation type="submission" date="2018-05" db="EMBL/GenBank/DDBJ databases">
        <title>Draft genome of Mucuna pruriens seed.</title>
        <authorList>
            <person name="Nnadi N.E."/>
            <person name="Vos R."/>
            <person name="Hasami M.H."/>
            <person name="Devisetty U.K."/>
            <person name="Aguiy J.C."/>
        </authorList>
    </citation>
    <scope>NUCLEOTIDE SEQUENCE [LARGE SCALE GENOMIC DNA]</scope>
    <source>
        <strain evidence="2">JCA_2017</strain>
    </source>
</reference>
<accession>A0A371E310</accession>
<sequence length="183" mass="21286">MHFNGATVQVNNPNQKFFVKAFHKGLRVGQFNDSLELRRLASMEEIRAWAKKHFEAEEDLADWLKAKCEVLPGLVRNNQGHPERVNPHGEVGEQINPIHPIKGEESPKFEGGLLWLSSRWDKITMNGQIEKLTCEGHLDRFVQTQRNIEAREHNPLRPNRPKAPDEEWPRDRSQMKSRPEPPY</sequence>
<organism evidence="2 3">
    <name type="scientific">Mucuna pruriens</name>
    <name type="common">Velvet bean</name>
    <name type="synonym">Dolichos pruriens</name>
    <dbReference type="NCBI Taxonomy" id="157652"/>
    <lineage>
        <taxon>Eukaryota</taxon>
        <taxon>Viridiplantae</taxon>
        <taxon>Streptophyta</taxon>
        <taxon>Embryophyta</taxon>
        <taxon>Tracheophyta</taxon>
        <taxon>Spermatophyta</taxon>
        <taxon>Magnoliopsida</taxon>
        <taxon>eudicotyledons</taxon>
        <taxon>Gunneridae</taxon>
        <taxon>Pentapetalae</taxon>
        <taxon>rosids</taxon>
        <taxon>fabids</taxon>
        <taxon>Fabales</taxon>
        <taxon>Fabaceae</taxon>
        <taxon>Papilionoideae</taxon>
        <taxon>50 kb inversion clade</taxon>
        <taxon>NPAAA clade</taxon>
        <taxon>indigoferoid/millettioid clade</taxon>
        <taxon>Phaseoleae</taxon>
        <taxon>Mucuna</taxon>
    </lineage>
</organism>
<protein>
    <recommendedName>
        <fullName evidence="4">Retrotransposon gag domain-containing protein</fullName>
    </recommendedName>
</protein>
<evidence type="ECO:0000256" key="1">
    <source>
        <dbReference type="SAM" id="MobiDB-lite"/>
    </source>
</evidence>
<proteinExistence type="predicted"/>
<feature type="compositionally biased region" description="Basic and acidic residues" evidence="1">
    <location>
        <begin position="162"/>
        <end position="183"/>
    </location>
</feature>
<evidence type="ECO:0000313" key="2">
    <source>
        <dbReference type="EMBL" id="RDX60414.1"/>
    </source>
</evidence>
<dbReference type="OrthoDB" id="1752139at2759"/>
<name>A0A371E310_MUCPR</name>
<feature type="non-terminal residue" evidence="2">
    <location>
        <position position="1"/>
    </location>
</feature>
<dbReference type="Proteomes" id="UP000257109">
    <property type="component" value="Unassembled WGS sequence"/>
</dbReference>
<dbReference type="AlphaFoldDB" id="A0A371E310"/>